<feature type="compositionally biased region" description="Basic residues" evidence="1">
    <location>
        <begin position="56"/>
        <end position="68"/>
    </location>
</feature>
<feature type="compositionally biased region" description="Basic and acidic residues" evidence="1">
    <location>
        <begin position="46"/>
        <end position="55"/>
    </location>
</feature>
<evidence type="ECO:0000313" key="3">
    <source>
        <dbReference type="Proteomes" id="UP000695264"/>
    </source>
</evidence>
<gene>
    <name evidence="2" type="ORF">HCK00_03530</name>
</gene>
<proteinExistence type="predicted"/>
<sequence length="68" mass="7399">MELCSCAAVNGVRYDMFEVRSAPVTARREKKTVPSDAGPGRHRGPAAREDAEGPGRGRHRRPSPGREV</sequence>
<name>A0ABX1BPH1_9ACTN</name>
<dbReference type="Proteomes" id="UP000695264">
    <property type="component" value="Unassembled WGS sequence"/>
</dbReference>
<evidence type="ECO:0000256" key="1">
    <source>
        <dbReference type="SAM" id="MobiDB-lite"/>
    </source>
</evidence>
<protein>
    <submittedName>
        <fullName evidence="2">Uncharacterized protein</fullName>
    </submittedName>
</protein>
<feature type="region of interest" description="Disordered" evidence="1">
    <location>
        <begin position="21"/>
        <end position="68"/>
    </location>
</feature>
<keyword evidence="3" id="KW-1185">Reference proteome</keyword>
<dbReference type="RefSeq" id="WP_168100037.1">
    <property type="nucleotide sequence ID" value="NZ_JAATEN010000002.1"/>
</dbReference>
<reference evidence="2 3" key="1">
    <citation type="submission" date="2020-03" db="EMBL/GenBank/DDBJ databases">
        <title>WGS of actinomycetes isolated from Thailand.</title>
        <authorList>
            <person name="Thawai C."/>
        </authorList>
    </citation>
    <scope>NUCLEOTIDE SEQUENCE [LARGE SCALE GENOMIC DNA]</scope>
    <source>
        <strain evidence="2 3">PLAI 1-29</strain>
    </source>
</reference>
<accession>A0ABX1BPH1</accession>
<dbReference type="EMBL" id="JAATEN010000002">
    <property type="protein sequence ID" value="NJP99638.1"/>
    <property type="molecule type" value="Genomic_DNA"/>
</dbReference>
<evidence type="ECO:0000313" key="2">
    <source>
        <dbReference type="EMBL" id="NJP99638.1"/>
    </source>
</evidence>
<comment type="caution">
    <text evidence="2">The sequence shown here is derived from an EMBL/GenBank/DDBJ whole genome shotgun (WGS) entry which is preliminary data.</text>
</comment>
<organism evidence="2 3">
    <name type="scientific">Streptomyces zingiberis</name>
    <dbReference type="NCBI Taxonomy" id="2053010"/>
    <lineage>
        <taxon>Bacteria</taxon>
        <taxon>Bacillati</taxon>
        <taxon>Actinomycetota</taxon>
        <taxon>Actinomycetes</taxon>
        <taxon>Kitasatosporales</taxon>
        <taxon>Streptomycetaceae</taxon>
        <taxon>Streptomyces</taxon>
    </lineage>
</organism>